<sequence>MSKKPKTRTLTLKQKIDIINEVESNPTKKKTTIAEEHKIPKRTLSGIMRDREKYKRLFFSGKVSGQQRRHRKCQTTPEMPDDTGNARMKALTRPLVFSCSRIHFIKHYIYYDLLEILLTKA</sequence>
<keyword evidence="1" id="KW-0238">DNA-binding</keyword>
<reference evidence="4 5" key="1">
    <citation type="journal article" date="2023" name="Sci. Data">
        <title>Genome assembly of the Korean intertidal mud-creeper Batillaria attramentaria.</title>
        <authorList>
            <person name="Patra A.K."/>
            <person name="Ho P.T."/>
            <person name="Jun S."/>
            <person name="Lee S.J."/>
            <person name="Kim Y."/>
            <person name="Won Y.J."/>
        </authorList>
    </citation>
    <scope>NUCLEOTIDE SEQUENCE [LARGE SCALE GENOMIC DNA]</scope>
    <source>
        <strain evidence="4">Wonlab-2016</strain>
    </source>
</reference>
<keyword evidence="5" id="KW-1185">Reference proteome</keyword>
<dbReference type="SUPFAM" id="SSF46689">
    <property type="entry name" value="Homeodomain-like"/>
    <property type="match status" value="1"/>
</dbReference>
<evidence type="ECO:0000313" key="4">
    <source>
        <dbReference type="EMBL" id="KAK7463194.1"/>
    </source>
</evidence>
<proteinExistence type="predicted"/>
<protein>
    <recommendedName>
        <fullName evidence="3">HTH psq-type domain-containing protein</fullName>
    </recommendedName>
</protein>
<dbReference type="PROSITE" id="PS50960">
    <property type="entry name" value="HTH_PSQ"/>
    <property type="match status" value="1"/>
</dbReference>
<evidence type="ECO:0000256" key="2">
    <source>
        <dbReference type="SAM" id="MobiDB-lite"/>
    </source>
</evidence>
<name>A0ABD0J7E7_9CAEN</name>
<organism evidence="4 5">
    <name type="scientific">Batillaria attramentaria</name>
    <dbReference type="NCBI Taxonomy" id="370345"/>
    <lineage>
        <taxon>Eukaryota</taxon>
        <taxon>Metazoa</taxon>
        <taxon>Spiralia</taxon>
        <taxon>Lophotrochozoa</taxon>
        <taxon>Mollusca</taxon>
        <taxon>Gastropoda</taxon>
        <taxon>Caenogastropoda</taxon>
        <taxon>Sorbeoconcha</taxon>
        <taxon>Cerithioidea</taxon>
        <taxon>Batillariidae</taxon>
        <taxon>Batillaria</taxon>
    </lineage>
</organism>
<dbReference type="GO" id="GO:0005634">
    <property type="term" value="C:nucleus"/>
    <property type="evidence" value="ECO:0007669"/>
    <property type="project" value="UniProtKB-SubCell"/>
</dbReference>
<dbReference type="EMBL" id="JACVVK020000608">
    <property type="protein sequence ID" value="KAK7463194.1"/>
    <property type="molecule type" value="Genomic_DNA"/>
</dbReference>
<comment type="caution">
    <text evidence="1">Lacks conserved residue(s) required for the propagation of feature annotation.</text>
</comment>
<evidence type="ECO:0000256" key="1">
    <source>
        <dbReference type="PROSITE-ProRule" id="PRU00320"/>
    </source>
</evidence>
<dbReference type="AlphaFoldDB" id="A0ABD0J7E7"/>
<dbReference type="Pfam" id="PF04218">
    <property type="entry name" value="CENP-B_N"/>
    <property type="match status" value="1"/>
</dbReference>
<comment type="subcellular location">
    <subcellularLocation>
        <location evidence="1">Nucleus</location>
    </subcellularLocation>
</comment>
<dbReference type="GO" id="GO:0003677">
    <property type="term" value="F:DNA binding"/>
    <property type="evidence" value="ECO:0007669"/>
    <property type="project" value="UniProtKB-UniRule"/>
</dbReference>
<feature type="domain" description="HTH psq-type" evidence="3">
    <location>
        <begin position="1"/>
        <end position="54"/>
    </location>
</feature>
<accession>A0ABD0J7E7</accession>
<keyword evidence="1" id="KW-0539">Nucleus</keyword>
<feature type="region of interest" description="Disordered" evidence="2">
    <location>
        <begin position="61"/>
        <end position="85"/>
    </location>
</feature>
<comment type="caution">
    <text evidence="4">The sequence shown here is derived from an EMBL/GenBank/DDBJ whole genome shotgun (WGS) entry which is preliminary data.</text>
</comment>
<dbReference type="InterPro" id="IPR009057">
    <property type="entry name" value="Homeodomain-like_sf"/>
</dbReference>
<gene>
    <name evidence="4" type="ORF">BaRGS_00038253</name>
</gene>
<dbReference type="InterPro" id="IPR007889">
    <property type="entry name" value="HTH_Psq"/>
</dbReference>
<evidence type="ECO:0000313" key="5">
    <source>
        <dbReference type="Proteomes" id="UP001519460"/>
    </source>
</evidence>
<evidence type="ECO:0000259" key="3">
    <source>
        <dbReference type="PROSITE" id="PS50960"/>
    </source>
</evidence>
<dbReference type="Gene3D" id="1.10.10.60">
    <property type="entry name" value="Homeodomain-like"/>
    <property type="match status" value="1"/>
</dbReference>
<dbReference type="Proteomes" id="UP001519460">
    <property type="component" value="Unassembled WGS sequence"/>
</dbReference>